<feature type="compositionally biased region" description="Low complexity" evidence="1">
    <location>
        <begin position="839"/>
        <end position="851"/>
    </location>
</feature>
<organism evidence="2 3">
    <name type="scientific">Testicularia cyperi</name>
    <dbReference type="NCBI Taxonomy" id="1882483"/>
    <lineage>
        <taxon>Eukaryota</taxon>
        <taxon>Fungi</taxon>
        <taxon>Dikarya</taxon>
        <taxon>Basidiomycota</taxon>
        <taxon>Ustilaginomycotina</taxon>
        <taxon>Ustilaginomycetes</taxon>
        <taxon>Ustilaginales</taxon>
        <taxon>Anthracoideaceae</taxon>
        <taxon>Testicularia</taxon>
    </lineage>
</organism>
<dbReference type="STRING" id="1882483.A0A317XIU9"/>
<dbReference type="EMBL" id="KZ819199">
    <property type="protein sequence ID" value="PWY98226.1"/>
    <property type="molecule type" value="Genomic_DNA"/>
</dbReference>
<feature type="region of interest" description="Disordered" evidence="1">
    <location>
        <begin position="246"/>
        <end position="266"/>
    </location>
</feature>
<evidence type="ECO:0000256" key="1">
    <source>
        <dbReference type="SAM" id="MobiDB-lite"/>
    </source>
</evidence>
<keyword evidence="3" id="KW-1185">Reference proteome</keyword>
<feature type="compositionally biased region" description="Polar residues" evidence="1">
    <location>
        <begin position="758"/>
        <end position="776"/>
    </location>
</feature>
<dbReference type="GO" id="GO:0046982">
    <property type="term" value="F:protein heterodimerization activity"/>
    <property type="evidence" value="ECO:0007669"/>
    <property type="project" value="InterPro"/>
</dbReference>
<dbReference type="OrthoDB" id="5382203at2759"/>
<feature type="region of interest" description="Disordered" evidence="1">
    <location>
        <begin position="903"/>
        <end position="1012"/>
    </location>
</feature>
<proteinExistence type="predicted"/>
<feature type="region of interest" description="Disordered" evidence="1">
    <location>
        <begin position="479"/>
        <end position="520"/>
    </location>
</feature>
<feature type="region of interest" description="Disordered" evidence="1">
    <location>
        <begin position="372"/>
        <end position="442"/>
    </location>
</feature>
<feature type="compositionally biased region" description="Basic and acidic residues" evidence="1">
    <location>
        <begin position="726"/>
        <end position="736"/>
    </location>
</feature>
<feature type="compositionally biased region" description="Polar residues" evidence="1">
    <location>
        <begin position="415"/>
        <end position="426"/>
    </location>
</feature>
<feature type="compositionally biased region" description="Low complexity" evidence="1">
    <location>
        <begin position="996"/>
        <end position="1009"/>
    </location>
</feature>
<evidence type="ECO:0000313" key="3">
    <source>
        <dbReference type="Proteomes" id="UP000246740"/>
    </source>
</evidence>
<feature type="compositionally biased region" description="Polar residues" evidence="1">
    <location>
        <begin position="1226"/>
        <end position="1236"/>
    </location>
</feature>
<feature type="compositionally biased region" description="Polar residues" evidence="1">
    <location>
        <begin position="539"/>
        <end position="549"/>
    </location>
</feature>
<feature type="compositionally biased region" description="Low complexity" evidence="1">
    <location>
        <begin position="429"/>
        <end position="442"/>
    </location>
</feature>
<dbReference type="Proteomes" id="UP000246740">
    <property type="component" value="Unassembled WGS sequence"/>
</dbReference>
<feature type="compositionally biased region" description="Polar residues" evidence="1">
    <location>
        <begin position="1188"/>
        <end position="1201"/>
    </location>
</feature>
<feature type="region of interest" description="Disordered" evidence="1">
    <location>
        <begin position="1188"/>
        <end position="1250"/>
    </location>
</feature>
<feature type="compositionally biased region" description="Basic and acidic residues" evidence="1">
    <location>
        <begin position="679"/>
        <end position="691"/>
    </location>
</feature>
<feature type="compositionally biased region" description="Gly residues" evidence="1">
    <location>
        <begin position="378"/>
        <end position="390"/>
    </location>
</feature>
<protein>
    <submittedName>
        <fullName evidence="2">Uncharacterized protein</fullName>
    </submittedName>
</protein>
<reference evidence="2 3" key="1">
    <citation type="journal article" date="2018" name="Mol. Biol. Evol.">
        <title>Broad Genomic Sampling Reveals a Smut Pathogenic Ancestry of the Fungal Clade Ustilaginomycotina.</title>
        <authorList>
            <person name="Kijpornyongpan T."/>
            <person name="Mondo S.J."/>
            <person name="Barry K."/>
            <person name="Sandor L."/>
            <person name="Lee J."/>
            <person name="Lipzen A."/>
            <person name="Pangilinan J."/>
            <person name="LaButti K."/>
            <person name="Hainaut M."/>
            <person name="Henrissat B."/>
            <person name="Grigoriev I.V."/>
            <person name="Spatafora J.W."/>
            <person name="Aime M.C."/>
        </authorList>
    </citation>
    <scope>NUCLEOTIDE SEQUENCE [LARGE SCALE GENOMIC DNA]</scope>
    <source>
        <strain evidence="2 3">MCA 3645</strain>
    </source>
</reference>
<gene>
    <name evidence="2" type="ORF">BCV70DRAFT_233160</name>
</gene>
<feature type="region of interest" description="Disordered" evidence="1">
    <location>
        <begin position="839"/>
        <end position="867"/>
    </location>
</feature>
<name>A0A317XIU9_9BASI</name>
<feature type="compositionally biased region" description="Basic and acidic residues" evidence="1">
    <location>
        <begin position="246"/>
        <end position="259"/>
    </location>
</feature>
<feature type="region of interest" description="Disordered" evidence="1">
    <location>
        <begin position="539"/>
        <end position="780"/>
    </location>
</feature>
<sequence>MPTVGSSHIAGADAPSYISARSANSLISESRPTRIQAEALLVLNRFLDELLLLVLSSAKSLATNRIKTDGVLKVLNNNLLAKDAVLEAELELRSYMEGKRAEGAKVPLGLMATSRLDGTENFPVNSAYNALRIRCQYYSTLGDQEDDNAGTDQNIMSADGRPIATITPGVAIYVTALLEFIGEHILKNVARVIERDNSDEASLYDLRAAIIEDELLFNLFNRMAMKEEVTRRIELLEGRRRKVIDDGSGRSGIKTDARAVKPWQVPTEHEFDEAAGPGFFSSASAKRSSVQILPRRASGAVSASKHERTASSSTAFSSVGRHGSAGNNSVSTSARDSIQTSTTSASIGSNTSTATTVPSSYVGTFAGASGPNASGSDAGQGMGTGAGMTGSVGRRQSSERGWSGVFGNMKRRNSIRQNSDATSGSFAKTLLTPDTVAPPTDATLDPDDDFEALMLSGQTMKVSLTPNRLRTIEVAKEAEANKNAARRRPGTATLNTTLRDDAAITPPVSAPASAPANSMRNAQQNGANISSTSLALVDENASSGHSSPGISAGSAVNGPVRRPSSRASLQAPARPEKKFSAPPPSSYRSPSPAVAGMGMSSSYGRDSPALKNGLEDDSASQRAGSQRSLRRLQPRESQGGERVATSQELAELFRSTPPSSHQETFSGPAYRAGDQDSYDGSKKSGVGDRVRNLFGRKSSSQGHGSVHALGGPSSSPRRPSMGTGRNDSRPSYDGSHDTSVTSDTNSVDRTRSVVSPIDVSSTTGQHVASRSSTSTWEHPPMSAHAAGVIAETKPSPGVIVTESTTRDGGRGSLVAAGAASITSAVSAASVGTVAAIRNASVSSRSPSQTQSIPETIDESSSTTPATNEHGLVGLYQETSTGTNLEAQPSPMLKPKVADELPSRKIPWGYKRNSSSTSTGHAFERNATPTSDRRRSIGYTSSNGHGSLAVKHGASGSDHGHYTVSPLVGGDDATAHSPLMMSGYGAGTRRGSAAQESTATASRAPSALARRSSEQSDHVLLILAELESAMRMCSSADECRELVMRAIQVEAIHAASINGNDSARESGRNPSALGVVGTKTKPAPANGESTNFAAPVVAAGNTRGASPPAKDSSTSIEGVVSATRIAPHETDTHSNEVRPPVYGNALEDVDQGLVVAWLLGGGDLPAEAPLQQPQASPFKTKSIDAYKTTTKASPMAPTTASVTDDAKRSSSLDSQMNTRESTDETRMPSSSVVSLLSNYRDASEDIGHAVD</sequence>
<feature type="region of interest" description="Disordered" evidence="1">
    <location>
        <begin position="291"/>
        <end position="356"/>
    </location>
</feature>
<accession>A0A317XIU9</accession>
<feature type="compositionally biased region" description="Low complexity" evidence="1">
    <location>
        <begin position="710"/>
        <end position="725"/>
    </location>
</feature>
<dbReference type="InParanoid" id="A0A317XIU9"/>
<evidence type="ECO:0000313" key="2">
    <source>
        <dbReference type="EMBL" id="PWY98226.1"/>
    </source>
</evidence>
<feature type="compositionally biased region" description="Basic and acidic residues" evidence="1">
    <location>
        <begin position="1240"/>
        <end position="1250"/>
    </location>
</feature>
<dbReference type="InterPro" id="IPR009072">
    <property type="entry name" value="Histone-fold"/>
</dbReference>
<dbReference type="Gene3D" id="1.10.20.10">
    <property type="entry name" value="Histone, subunit A"/>
    <property type="match status" value="1"/>
</dbReference>
<dbReference type="AlphaFoldDB" id="A0A317XIU9"/>
<feature type="compositionally biased region" description="Polar residues" evidence="1">
    <location>
        <begin position="325"/>
        <end position="356"/>
    </location>
</feature>
<feature type="compositionally biased region" description="Low complexity" evidence="1">
    <location>
        <begin position="503"/>
        <end position="518"/>
    </location>
</feature>
<feature type="compositionally biased region" description="Polar residues" evidence="1">
    <location>
        <begin position="656"/>
        <end position="665"/>
    </location>
</feature>